<dbReference type="EMBL" id="CAJNJQ010000177">
    <property type="protein sequence ID" value="CAE7061348.1"/>
    <property type="molecule type" value="Genomic_DNA"/>
</dbReference>
<evidence type="ECO:0000256" key="2">
    <source>
        <dbReference type="ARBA" id="ARBA00022692"/>
    </source>
</evidence>
<keyword evidence="4" id="KW-1000">Mitochondrion outer membrane</keyword>
<dbReference type="Pfam" id="PF13432">
    <property type="entry name" value="TPR_16"/>
    <property type="match status" value="3"/>
</dbReference>
<keyword evidence="2" id="KW-0812">Transmembrane</keyword>
<keyword evidence="7" id="KW-0496">Mitochondrion</keyword>
<dbReference type="PANTHER" id="PTHR46208:SF1">
    <property type="entry name" value="MITOCHONDRIAL IMPORT RECEPTOR SUBUNIT TOM70"/>
    <property type="match status" value="1"/>
</dbReference>
<evidence type="ECO:0000313" key="12">
    <source>
        <dbReference type="EMBL" id="CAE7061348.1"/>
    </source>
</evidence>
<gene>
    <name evidence="12" type="ORF">RDB_LOCUS8170</name>
</gene>
<comment type="similarity">
    <text evidence="9">Belongs to the Tom70 family.</text>
</comment>
<evidence type="ECO:0000256" key="1">
    <source>
        <dbReference type="ARBA" id="ARBA00004572"/>
    </source>
</evidence>
<dbReference type="AlphaFoldDB" id="A0A8H3HUS1"/>
<feature type="repeat" description="TPR" evidence="10">
    <location>
        <begin position="100"/>
        <end position="133"/>
    </location>
</feature>
<feature type="repeat" description="TPR" evidence="10">
    <location>
        <begin position="337"/>
        <end position="370"/>
    </location>
</feature>
<evidence type="ECO:0000256" key="8">
    <source>
        <dbReference type="ARBA" id="ARBA00023136"/>
    </source>
</evidence>
<evidence type="ECO:0000313" key="13">
    <source>
        <dbReference type="Proteomes" id="UP000663827"/>
    </source>
</evidence>
<keyword evidence="8" id="KW-0472">Membrane</keyword>
<comment type="caution">
    <text evidence="12">The sequence shown here is derived from an EMBL/GenBank/DDBJ whole genome shotgun (WGS) entry which is preliminary data.</text>
</comment>
<dbReference type="GO" id="GO:0005741">
    <property type="term" value="C:mitochondrial outer membrane"/>
    <property type="evidence" value="ECO:0007669"/>
    <property type="project" value="UniProtKB-SubCell"/>
</dbReference>
<evidence type="ECO:0000256" key="6">
    <source>
        <dbReference type="ARBA" id="ARBA00022989"/>
    </source>
</evidence>
<keyword evidence="5 10" id="KW-0802">TPR repeat</keyword>
<keyword evidence="6" id="KW-1133">Transmembrane helix</keyword>
<comment type="subcellular location">
    <subcellularLocation>
        <location evidence="1">Mitochondrion outer membrane</location>
        <topology evidence="1">Single-pass membrane protein</topology>
    </subcellularLocation>
</comment>
<dbReference type="PROSITE" id="PS50005">
    <property type="entry name" value="TPR"/>
    <property type="match status" value="4"/>
</dbReference>
<evidence type="ECO:0000256" key="10">
    <source>
        <dbReference type="PROSITE-ProRule" id="PRU00339"/>
    </source>
</evidence>
<feature type="compositionally biased region" description="Basic residues" evidence="11">
    <location>
        <begin position="53"/>
        <end position="66"/>
    </location>
</feature>
<evidence type="ECO:0000256" key="11">
    <source>
        <dbReference type="SAM" id="MobiDB-lite"/>
    </source>
</evidence>
<keyword evidence="3" id="KW-0677">Repeat</keyword>
<evidence type="ECO:0000256" key="4">
    <source>
        <dbReference type="ARBA" id="ARBA00022787"/>
    </source>
</evidence>
<name>A0A8H3HUS1_9AGAM</name>
<evidence type="ECO:0000256" key="3">
    <source>
        <dbReference type="ARBA" id="ARBA00022737"/>
    </source>
</evidence>
<dbReference type="InterPro" id="IPR019734">
    <property type="entry name" value="TPR_rpt"/>
</dbReference>
<feature type="repeat" description="TPR" evidence="10">
    <location>
        <begin position="439"/>
        <end position="472"/>
    </location>
</feature>
<feature type="repeat" description="TPR" evidence="10">
    <location>
        <begin position="371"/>
        <end position="404"/>
    </location>
</feature>
<dbReference type="PANTHER" id="PTHR46208">
    <property type="entry name" value="MITOCHONDRIAL IMPORT RECEPTOR SUBUNIT TOM70"/>
    <property type="match status" value="1"/>
</dbReference>
<protein>
    <submittedName>
        <fullName evidence="12">Uncharacterized protein</fullName>
    </submittedName>
</protein>
<dbReference type="GO" id="GO:0030943">
    <property type="term" value="F:mitochondrion targeting sequence binding"/>
    <property type="evidence" value="ECO:0007669"/>
    <property type="project" value="TreeGrafter"/>
</dbReference>
<dbReference type="GO" id="GO:0045039">
    <property type="term" value="P:protein insertion into mitochondrial inner membrane"/>
    <property type="evidence" value="ECO:0007669"/>
    <property type="project" value="TreeGrafter"/>
</dbReference>
<evidence type="ECO:0000256" key="5">
    <source>
        <dbReference type="ARBA" id="ARBA00022803"/>
    </source>
</evidence>
<dbReference type="Proteomes" id="UP000663827">
    <property type="component" value="Unassembled WGS sequence"/>
</dbReference>
<dbReference type="GO" id="GO:0008320">
    <property type="term" value="F:protein transmembrane transporter activity"/>
    <property type="evidence" value="ECO:0007669"/>
    <property type="project" value="TreeGrafter"/>
</dbReference>
<organism evidence="12 13">
    <name type="scientific">Rhizoctonia solani</name>
    <dbReference type="NCBI Taxonomy" id="456999"/>
    <lineage>
        <taxon>Eukaryota</taxon>
        <taxon>Fungi</taxon>
        <taxon>Dikarya</taxon>
        <taxon>Basidiomycota</taxon>
        <taxon>Agaricomycotina</taxon>
        <taxon>Agaricomycetes</taxon>
        <taxon>Cantharellales</taxon>
        <taxon>Ceratobasidiaceae</taxon>
        <taxon>Rhizoctonia</taxon>
    </lineage>
</organism>
<reference evidence="12" key="1">
    <citation type="submission" date="2021-01" db="EMBL/GenBank/DDBJ databases">
        <authorList>
            <person name="Kaushik A."/>
        </authorList>
    </citation>
    <scope>NUCLEOTIDE SEQUENCE</scope>
    <source>
        <strain evidence="12">AG5</strain>
    </source>
</reference>
<sequence length="584" mass="65307">MPPTNPANEESIVESVRTFVGENRKVVIGAAVVAAAGVGYYVYSRSSGGAKSDKKKPPKEKKKKGRKVDQADGPILEERSPMPDEAEIKALPLEERLKRAADFKTRGNSAYTQRNFELAVDLYTQAIAMSPKAEAVFYSNRAACYTNFKPPQYQKVIEDCTQALKLDPKYAKALNRRATALEATGNLKDALRDFTALAIIERFKNDTASASVERVLAKLSADQAKEIMEARKPRLPSQTFIGAYFAAFRPRPNVILPDYATAGDHKLLEAQEALDEFQFTKAYSLVNAAIESGLSDHWKEGLAEALNLRGTFKFLMGDSQGAKADFLASTQAWPDFVQSWVKIASVYMELTEAEAAFSAFETAIEKDPNCADIYYHRGQVFFILSEFERAIEDYRHSAELDKQFIFSHIQLGVAQYKMGDVDASMSTFRTCLINFPNRGEPYNYYGELLLDQQRYPEAIEKFDRAIEIEAMLRNPLPFVNKALAVYQWQHDLVSAQQLCREAFAIDDECDAAVATLAQISLQQGQIDDAVEMFNKHASIARTETELIQALSYKNASQAQLEFQKNYPDMAGQLAAMAQGMQPPF</sequence>
<dbReference type="SMART" id="SM00028">
    <property type="entry name" value="TPR"/>
    <property type="match status" value="9"/>
</dbReference>
<accession>A0A8H3HUS1</accession>
<dbReference type="Pfam" id="PF14559">
    <property type="entry name" value="TPR_19"/>
    <property type="match status" value="1"/>
</dbReference>
<feature type="region of interest" description="Disordered" evidence="11">
    <location>
        <begin position="44"/>
        <end position="82"/>
    </location>
</feature>
<dbReference type="InterPro" id="IPR011990">
    <property type="entry name" value="TPR-like_helical_dom_sf"/>
</dbReference>
<dbReference type="SUPFAM" id="SSF48452">
    <property type="entry name" value="TPR-like"/>
    <property type="match status" value="1"/>
</dbReference>
<proteinExistence type="inferred from homology"/>
<evidence type="ECO:0000256" key="7">
    <source>
        <dbReference type="ARBA" id="ARBA00023128"/>
    </source>
</evidence>
<evidence type="ECO:0000256" key="9">
    <source>
        <dbReference type="ARBA" id="ARBA00038030"/>
    </source>
</evidence>
<dbReference type="GO" id="GO:0030150">
    <property type="term" value="P:protein import into mitochondrial matrix"/>
    <property type="evidence" value="ECO:0007669"/>
    <property type="project" value="TreeGrafter"/>
</dbReference>
<dbReference type="Gene3D" id="1.25.40.10">
    <property type="entry name" value="Tetratricopeptide repeat domain"/>
    <property type="match status" value="2"/>
</dbReference>